<dbReference type="InterPro" id="IPR005829">
    <property type="entry name" value="Sugar_transporter_CS"/>
</dbReference>
<evidence type="ECO:0000256" key="4">
    <source>
        <dbReference type="ARBA" id="ARBA00022989"/>
    </source>
</evidence>
<evidence type="ECO:0000256" key="3">
    <source>
        <dbReference type="ARBA" id="ARBA00022692"/>
    </source>
</evidence>
<evidence type="ECO:0000256" key="1">
    <source>
        <dbReference type="ARBA" id="ARBA00004651"/>
    </source>
</evidence>
<feature type="transmembrane region" description="Helical" evidence="6">
    <location>
        <begin position="20"/>
        <end position="43"/>
    </location>
</feature>
<feature type="transmembrane region" description="Helical" evidence="6">
    <location>
        <begin position="145"/>
        <end position="166"/>
    </location>
</feature>
<feature type="transmembrane region" description="Helical" evidence="6">
    <location>
        <begin position="260"/>
        <end position="281"/>
    </location>
</feature>
<evidence type="ECO:0000256" key="2">
    <source>
        <dbReference type="ARBA" id="ARBA00022448"/>
    </source>
</evidence>
<keyword evidence="3 6" id="KW-0812">Transmembrane</keyword>
<dbReference type="EMBL" id="BOQE01000001">
    <property type="protein sequence ID" value="GIM44928.1"/>
    <property type="molecule type" value="Genomic_DNA"/>
</dbReference>
<evidence type="ECO:0000313" key="8">
    <source>
        <dbReference type="EMBL" id="GIM44928.1"/>
    </source>
</evidence>
<keyword evidence="5 6" id="KW-0472">Membrane</keyword>
<feature type="transmembrane region" description="Helical" evidence="6">
    <location>
        <begin position="55"/>
        <end position="77"/>
    </location>
</feature>
<keyword evidence="9" id="KW-1185">Reference proteome</keyword>
<dbReference type="PROSITE" id="PS50850">
    <property type="entry name" value="MFS"/>
    <property type="match status" value="1"/>
</dbReference>
<name>A0AAV4LB60_9BACL</name>
<feature type="transmembrane region" description="Helical" evidence="6">
    <location>
        <begin position="86"/>
        <end position="105"/>
    </location>
</feature>
<proteinExistence type="predicted"/>
<dbReference type="RefSeq" id="WP_282198177.1">
    <property type="nucleotide sequence ID" value="NZ_BOQE01000001.1"/>
</dbReference>
<evidence type="ECO:0000256" key="6">
    <source>
        <dbReference type="SAM" id="Phobius"/>
    </source>
</evidence>
<dbReference type="AlphaFoldDB" id="A0AAV4LB60"/>
<dbReference type="Gene3D" id="1.20.1250.20">
    <property type="entry name" value="MFS general substrate transporter like domains"/>
    <property type="match status" value="2"/>
</dbReference>
<feature type="transmembrane region" description="Helical" evidence="6">
    <location>
        <begin position="376"/>
        <end position="397"/>
    </location>
</feature>
<dbReference type="InterPro" id="IPR020846">
    <property type="entry name" value="MFS_dom"/>
</dbReference>
<feature type="transmembrane region" description="Helical" evidence="6">
    <location>
        <begin position="220"/>
        <end position="240"/>
    </location>
</feature>
<accession>A0AAV4LB60</accession>
<organism evidence="8 9">
    <name type="scientific">Collibacillus ludicampi</name>
    <dbReference type="NCBI Taxonomy" id="2771369"/>
    <lineage>
        <taxon>Bacteria</taxon>
        <taxon>Bacillati</taxon>
        <taxon>Bacillota</taxon>
        <taxon>Bacilli</taxon>
        <taxon>Bacillales</taxon>
        <taxon>Alicyclobacillaceae</taxon>
        <taxon>Collibacillus</taxon>
    </lineage>
</organism>
<dbReference type="PANTHER" id="PTHR23511:SF34">
    <property type="entry name" value="SYNAPTIC VESICLE GLYCOPROTEIN 2"/>
    <property type="match status" value="1"/>
</dbReference>
<feature type="transmembrane region" description="Helical" evidence="6">
    <location>
        <begin position="111"/>
        <end position="133"/>
    </location>
</feature>
<dbReference type="InterPro" id="IPR036259">
    <property type="entry name" value="MFS_trans_sf"/>
</dbReference>
<dbReference type="Proteomes" id="UP001057291">
    <property type="component" value="Unassembled WGS sequence"/>
</dbReference>
<dbReference type="PROSITE" id="PS00217">
    <property type="entry name" value="SUGAR_TRANSPORT_2"/>
    <property type="match status" value="1"/>
</dbReference>
<dbReference type="Pfam" id="PF07690">
    <property type="entry name" value="MFS_1"/>
    <property type="match status" value="1"/>
</dbReference>
<dbReference type="GO" id="GO:0022857">
    <property type="term" value="F:transmembrane transporter activity"/>
    <property type="evidence" value="ECO:0007669"/>
    <property type="project" value="InterPro"/>
</dbReference>
<comment type="subcellular location">
    <subcellularLocation>
        <location evidence="1">Cell membrane</location>
        <topology evidence="1">Multi-pass membrane protein</topology>
    </subcellularLocation>
</comment>
<keyword evidence="4 6" id="KW-1133">Transmembrane helix</keyword>
<dbReference type="PROSITE" id="PS00216">
    <property type="entry name" value="SUGAR_TRANSPORT_1"/>
    <property type="match status" value="2"/>
</dbReference>
<dbReference type="GO" id="GO:0005886">
    <property type="term" value="C:plasma membrane"/>
    <property type="evidence" value="ECO:0007669"/>
    <property type="project" value="UniProtKB-SubCell"/>
</dbReference>
<evidence type="ECO:0000313" key="9">
    <source>
        <dbReference type="Proteomes" id="UP001057291"/>
    </source>
</evidence>
<feature type="transmembrane region" description="Helical" evidence="6">
    <location>
        <begin position="313"/>
        <end position="335"/>
    </location>
</feature>
<protein>
    <submittedName>
        <fullName evidence="8">MFS transporter</fullName>
    </submittedName>
</protein>
<evidence type="ECO:0000259" key="7">
    <source>
        <dbReference type="PROSITE" id="PS50850"/>
    </source>
</evidence>
<feature type="transmembrane region" description="Helical" evidence="6">
    <location>
        <begin position="172"/>
        <end position="190"/>
    </location>
</feature>
<feature type="transmembrane region" description="Helical" evidence="6">
    <location>
        <begin position="347"/>
        <end position="370"/>
    </location>
</feature>
<gene>
    <name evidence="8" type="ORF">DNHGIG_04770</name>
</gene>
<dbReference type="InterPro" id="IPR011701">
    <property type="entry name" value="MFS"/>
</dbReference>
<feature type="domain" description="Major facilitator superfamily (MFS) profile" evidence="7">
    <location>
        <begin position="20"/>
        <end position="402"/>
    </location>
</feature>
<dbReference type="PANTHER" id="PTHR23511">
    <property type="entry name" value="SYNAPTIC VESICLE GLYCOPROTEIN 2"/>
    <property type="match status" value="1"/>
</dbReference>
<dbReference type="SUPFAM" id="SSF103473">
    <property type="entry name" value="MFS general substrate transporter"/>
    <property type="match status" value="1"/>
</dbReference>
<sequence length="407" mass="44972">MSEKLESIPHQMNAPSANKLLVVSGLGLLFDSMDVALLAYVLVALAKEWNLHPDIMGLLGSISFIGMAVGSAFAGLLADRFGRKNVFMWTLLFYSIMTGLTALASGIGIFILFRFLVGFGLGGELPVATTYVLESSPEEERGRRVVLLESFWAGGSLLAALISFFIIPHISWRFAFLIGALPALYVLVLRRALPETPKFRALADKQRMKVVFRTLWSKELIRGTVVTWILWFVMNFAYYGMFLWLPSVMALKGYSLVKSIGYVLIMILAQIPGYLSAAWLVEKWGRKKTLISAMLLSSFSALGFGYAPNTTWLILFGLLLSYFMLAAFAGTYIFTVEQFPTKARASGIGWAAGFGRIGGIIAPFLVGIMIKAHIGFSMIFGLFFLSILIGFFVVWAFGRETKGSRLT</sequence>
<reference evidence="8" key="1">
    <citation type="journal article" date="2023" name="Int. J. Syst. Evol. Microbiol.">
        <title>Collibacillus ludicampi gen. nov., sp. nov., a new soil bacterium of the family Alicyclobacillaceae.</title>
        <authorList>
            <person name="Jojima T."/>
            <person name="Ioku Y."/>
            <person name="Fukuta Y."/>
            <person name="Shirasaka N."/>
            <person name="Matsumura Y."/>
            <person name="Mori M."/>
        </authorList>
    </citation>
    <scope>NUCLEOTIDE SEQUENCE</scope>
    <source>
        <strain evidence="8">TP075</strain>
    </source>
</reference>
<feature type="transmembrane region" description="Helical" evidence="6">
    <location>
        <begin position="290"/>
        <end position="307"/>
    </location>
</feature>
<keyword evidence="2" id="KW-0813">Transport</keyword>
<comment type="caution">
    <text evidence="8">The sequence shown here is derived from an EMBL/GenBank/DDBJ whole genome shotgun (WGS) entry which is preliminary data.</text>
</comment>
<evidence type="ECO:0000256" key="5">
    <source>
        <dbReference type="ARBA" id="ARBA00023136"/>
    </source>
</evidence>
<dbReference type="CDD" id="cd17316">
    <property type="entry name" value="MFS_SV2_like"/>
    <property type="match status" value="1"/>
</dbReference>